<organism evidence="11 12">
    <name type="scientific">Neoroseomonas soli</name>
    <dbReference type="NCBI Taxonomy" id="1081025"/>
    <lineage>
        <taxon>Bacteria</taxon>
        <taxon>Pseudomonadati</taxon>
        <taxon>Pseudomonadota</taxon>
        <taxon>Alphaproteobacteria</taxon>
        <taxon>Acetobacterales</taxon>
        <taxon>Acetobacteraceae</taxon>
        <taxon>Neoroseomonas</taxon>
    </lineage>
</organism>
<dbReference type="Pfam" id="PF01370">
    <property type="entry name" value="Epimerase"/>
    <property type="match status" value="1"/>
</dbReference>
<dbReference type="EMBL" id="JAAEDM010000018">
    <property type="protein sequence ID" value="MBR0671387.1"/>
    <property type="molecule type" value="Genomic_DNA"/>
</dbReference>
<keyword evidence="5 9" id="KW-0560">Oxidoreductase</keyword>
<comment type="similarity">
    <text evidence="2 9">Belongs to the NAD(P)-dependent epimerase/dehydratase family. Fucose synthase subfamily.</text>
</comment>
<comment type="function">
    <text evidence="9">Catalyzes the two-step NADP-dependent conversion of GDP-4-dehydro-6-deoxy-D-mannose to GDP-fucose, involving an epimerase and a reductase reaction.</text>
</comment>
<proteinExistence type="inferred from homology"/>
<feature type="site" description="Important for catalytic activity" evidence="9">
    <location>
        <position position="108"/>
    </location>
</feature>
<dbReference type="GO" id="GO:0016853">
    <property type="term" value="F:isomerase activity"/>
    <property type="evidence" value="ECO:0007669"/>
    <property type="project" value="UniProtKB-KW"/>
</dbReference>
<dbReference type="Gene3D" id="3.90.25.10">
    <property type="entry name" value="UDP-galactose 4-epimerase, domain 1"/>
    <property type="match status" value="1"/>
</dbReference>
<dbReference type="GO" id="GO:0042351">
    <property type="term" value="P:'de novo' GDP-L-fucose biosynthetic process"/>
    <property type="evidence" value="ECO:0007669"/>
    <property type="project" value="UniProtKB-UniRule"/>
</dbReference>
<dbReference type="PANTHER" id="PTHR43238:SF1">
    <property type="entry name" value="GDP-L-FUCOSE SYNTHASE"/>
    <property type="match status" value="1"/>
</dbReference>
<evidence type="ECO:0000256" key="2">
    <source>
        <dbReference type="ARBA" id="ARBA00005959"/>
    </source>
</evidence>
<feature type="binding site" evidence="9">
    <location>
        <begin position="162"/>
        <end position="165"/>
    </location>
    <ligand>
        <name>NADP(+)</name>
        <dbReference type="ChEBI" id="CHEBI:58349"/>
    </ligand>
</feature>
<evidence type="ECO:0000256" key="7">
    <source>
        <dbReference type="ARBA" id="ARBA00023268"/>
    </source>
</evidence>
<feature type="binding site" evidence="9">
    <location>
        <position position="201"/>
    </location>
    <ligand>
        <name>substrate</name>
    </ligand>
</feature>
<reference evidence="11" key="2">
    <citation type="journal article" date="2021" name="Syst. Appl. Microbiol.">
        <title>Roseomonas hellenica sp. nov., isolated from roots of wild-growing Alkanna tinctoria.</title>
        <authorList>
            <person name="Rat A."/>
            <person name="Naranjo H.D."/>
            <person name="Lebbe L."/>
            <person name="Cnockaert M."/>
            <person name="Krigas N."/>
            <person name="Grigoriadou K."/>
            <person name="Maloupa E."/>
            <person name="Willems A."/>
        </authorList>
    </citation>
    <scope>NUCLEOTIDE SEQUENCE</scope>
    <source>
        <strain evidence="11">LMG 31231</strain>
    </source>
</reference>
<dbReference type="AlphaFoldDB" id="A0A9X9WW58"/>
<evidence type="ECO:0000313" key="11">
    <source>
        <dbReference type="EMBL" id="MBR0671387.1"/>
    </source>
</evidence>
<dbReference type="GO" id="GO:0050577">
    <property type="term" value="F:GDP-L-fucose synthase activity"/>
    <property type="evidence" value="ECO:0007669"/>
    <property type="project" value="UniProtKB-UniRule"/>
</dbReference>
<feature type="binding site" evidence="9">
    <location>
        <position position="186"/>
    </location>
    <ligand>
        <name>substrate</name>
    </ligand>
</feature>
<dbReference type="Proteomes" id="UP001138751">
    <property type="component" value="Unassembled WGS sequence"/>
</dbReference>
<protein>
    <recommendedName>
        <fullName evidence="3 9">GDP-L-fucose synthase</fullName>
        <ecNumber evidence="3 9">1.1.1.271</ecNumber>
    </recommendedName>
    <alternativeName>
        <fullName evidence="9">GDP-4-keto-6-deoxy-D-mannose-3,5-epimerase-4-reductase</fullName>
    </alternativeName>
</protein>
<comment type="pathway">
    <text evidence="1 9">Nucleotide-sugar biosynthesis; GDP-L-fucose biosynthesis via de novo pathway; GDP-L-fucose from GDP-alpha-D-mannose: step 2/2.</text>
</comment>
<evidence type="ECO:0000256" key="9">
    <source>
        <dbReference type="HAMAP-Rule" id="MF_00956"/>
    </source>
</evidence>
<accession>A0A9X9WW58</accession>
<evidence type="ECO:0000256" key="3">
    <source>
        <dbReference type="ARBA" id="ARBA00012371"/>
    </source>
</evidence>
<evidence type="ECO:0000313" key="12">
    <source>
        <dbReference type="Proteomes" id="UP001138751"/>
    </source>
</evidence>
<feature type="binding site" evidence="9">
    <location>
        <begin position="104"/>
        <end position="107"/>
    </location>
    <ligand>
        <name>NADP(+)</name>
        <dbReference type="ChEBI" id="CHEBI:58349"/>
    </ligand>
</feature>
<feature type="site" description="Important for catalytic activity" evidence="9">
    <location>
        <position position="106"/>
    </location>
</feature>
<evidence type="ECO:0000256" key="6">
    <source>
        <dbReference type="ARBA" id="ARBA00023235"/>
    </source>
</evidence>
<evidence type="ECO:0000256" key="8">
    <source>
        <dbReference type="ARBA" id="ARBA00051935"/>
    </source>
</evidence>
<sequence length="310" mass="34362">MRGARVYVAGHRGMVGSACVRRLEAEGCAVVTADRSRVDLRRQAEVEAFMAEARPDAVLVAAAKVGGVLANDTLPAEFLYDNLMIEANLVEAAHRTGVNRLLFLGSSCIYPREATNPITEDALLTGPLEPTNQWYAVAKIAGIKLCQAYRRQYGRDYISAMPCNLYGPGDYFHPERSHVIPALLQRFHAAAREGTEVVTCWGSGRPRREFMHVDDVADACAFLLRHYSGEGHLNIGTGTDMAIAELAQEIARITGFAGRIAWDTTRPDGAFRKRMDVARLAAMGWRARIGFREGLESTYRWFLDQGTLRR</sequence>
<evidence type="ECO:0000256" key="5">
    <source>
        <dbReference type="ARBA" id="ARBA00023002"/>
    </source>
</evidence>
<dbReference type="InterPro" id="IPR001509">
    <property type="entry name" value="Epimerase_deHydtase"/>
</dbReference>
<dbReference type="GO" id="GO:0070401">
    <property type="term" value="F:NADP+ binding"/>
    <property type="evidence" value="ECO:0007669"/>
    <property type="project" value="UniProtKB-UniRule"/>
</dbReference>
<feature type="binding site" evidence="9">
    <location>
        <position position="268"/>
    </location>
    <ligand>
        <name>substrate</name>
    </ligand>
</feature>
<keyword evidence="12" id="KW-1185">Reference proteome</keyword>
<feature type="binding site" evidence="9">
    <location>
        <position position="139"/>
    </location>
    <ligand>
        <name>NADP(+)</name>
        <dbReference type="ChEBI" id="CHEBI:58349"/>
    </ligand>
</feature>
<dbReference type="PANTHER" id="PTHR43238">
    <property type="entry name" value="GDP-L-FUCOSE SYNTHASE"/>
    <property type="match status" value="1"/>
</dbReference>
<evidence type="ECO:0000256" key="4">
    <source>
        <dbReference type="ARBA" id="ARBA00022857"/>
    </source>
</evidence>
<evidence type="ECO:0000259" key="10">
    <source>
        <dbReference type="Pfam" id="PF01370"/>
    </source>
</evidence>
<feature type="active site" description="Proton donor/acceptor" evidence="9">
    <location>
        <position position="135"/>
    </location>
</feature>
<feature type="binding site" evidence="9">
    <location>
        <position position="178"/>
    </location>
    <ligand>
        <name>NADP(+)</name>
        <dbReference type="ChEBI" id="CHEBI:58349"/>
    </ligand>
</feature>
<keyword evidence="4 9" id="KW-0521">NADP</keyword>
<comment type="caution">
    <text evidence="11">The sequence shown here is derived from an EMBL/GenBank/DDBJ whole genome shotgun (WGS) entry which is preliminary data.</text>
</comment>
<dbReference type="HAMAP" id="MF_00956">
    <property type="entry name" value="GDP_fucose_synth"/>
    <property type="match status" value="1"/>
</dbReference>
<dbReference type="InterPro" id="IPR028614">
    <property type="entry name" value="GDP_fucose/colitose_synth"/>
</dbReference>
<dbReference type="FunFam" id="3.40.50.720:FF:000101">
    <property type="entry name" value="GDP-L-fucose synthase"/>
    <property type="match status" value="1"/>
</dbReference>
<dbReference type="EC" id="1.1.1.271" evidence="3 9"/>
<dbReference type="Gene3D" id="3.40.50.720">
    <property type="entry name" value="NAD(P)-binding Rossmann-like Domain"/>
    <property type="match status" value="1"/>
</dbReference>
<reference evidence="11" key="1">
    <citation type="submission" date="2020-01" db="EMBL/GenBank/DDBJ databases">
        <authorList>
            <person name="Rat A."/>
        </authorList>
    </citation>
    <scope>NUCLEOTIDE SEQUENCE</scope>
    <source>
        <strain evidence="11">LMG 31231</strain>
    </source>
</reference>
<comment type="catalytic activity">
    <reaction evidence="8 9">
        <text>GDP-beta-L-fucose + NADP(+) = GDP-4-dehydro-alpha-D-rhamnose + NADPH + H(+)</text>
        <dbReference type="Rhea" id="RHEA:18885"/>
        <dbReference type="ChEBI" id="CHEBI:15378"/>
        <dbReference type="ChEBI" id="CHEBI:57273"/>
        <dbReference type="ChEBI" id="CHEBI:57783"/>
        <dbReference type="ChEBI" id="CHEBI:57964"/>
        <dbReference type="ChEBI" id="CHEBI:58349"/>
        <dbReference type="EC" id="1.1.1.271"/>
    </reaction>
</comment>
<dbReference type="InterPro" id="IPR036291">
    <property type="entry name" value="NAD(P)-bd_dom_sf"/>
</dbReference>
<dbReference type="SUPFAM" id="SSF51735">
    <property type="entry name" value="NAD(P)-binding Rossmann-fold domains"/>
    <property type="match status" value="1"/>
</dbReference>
<keyword evidence="6 9" id="KW-0413">Isomerase</keyword>
<keyword evidence="7 9" id="KW-0511">Multifunctional enzyme</keyword>
<evidence type="ECO:0000256" key="1">
    <source>
        <dbReference type="ARBA" id="ARBA00004883"/>
    </source>
</evidence>
<gene>
    <name evidence="9" type="primary">fcl</name>
    <name evidence="11" type="ORF">GXW76_09410</name>
</gene>
<feature type="binding site" evidence="9">
    <location>
        <begin position="10"/>
        <end position="16"/>
    </location>
    <ligand>
        <name>NADP(+)</name>
        <dbReference type="ChEBI" id="CHEBI:58349"/>
    </ligand>
</feature>
<feature type="binding site" evidence="9">
    <location>
        <position position="208"/>
    </location>
    <ligand>
        <name>substrate</name>
    </ligand>
</feature>
<name>A0A9X9WW58_9PROT</name>
<feature type="domain" description="NAD-dependent epimerase/dehydratase" evidence="10">
    <location>
        <begin position="6"/>
        <end position="236"/>
    </location>
</feature>
<dbReference type="CDD" id="cd05239">
    <property type="entry name" value="GDP_FS_SDR_e"/>
    <property type="match status" value="1"/>
</dbReference>